<feature type="chain" id="PRO_5017197635" description="peptidylprolyl isomerase" evidence="7">
    <location>
        <begin position="19"/>
        <end position="296"/>
    </location>
</feature>
<evidence type="ECO:0000313" key="10">
    <source>
        <dbReference type="Proteomes" id="UP000243205"/>
    </source>
</evidence>
<dbReference type="AlphaFoldDB" id="A0A1G6X4G5"/>
<dbReference type="SUPFAM" id="SSF54534">
    <property type="entry name" value="FKBP-like"/>
    <property type="match status" value="1"/>
</dbReference>
<evidence type="ECO:0000256" key="3">
    <source>
        <dbReference type="ARBA" id="ARBA00022729"/>
    </source>
</evidence>
<dbReference type="Gene3D" id="3.10.50.40">
    <property type="match status" value="1"/>
</dbReference>
<accession>A0A1G6X4G5</accession>
<evidence type="ECO:0000256" key="7">
    <source>
        <dbReference type="SAM" id="SignalP"/>
    </source>
</evidence>
<dbReference type="PANTHER" id="PTHR47245:SF1">
    <property type="entry name" value="FOLDASE PROTEIN PRSA"/>
    <property type="match status" value="1"/>
</dbReference>
<dbReference type="EC" id="5.2.1.8" evidence="2"/>
<dbReference type="InterPro" id="IPR046357">
    <property type="entry name" value="PPIase_dom_sf"/>
</dbReference>
<dbReference type="Proteomes" id="UP000243205">
    <property type="component" value="Unassembled WGS sequence"/>
</dbReference>
<gene>
    <name evidence="9" type="ORF">SAMN05661003_101113</name>
</gene>
<proteinExistence type="predicted"/>
<sequence>MKKLVLLAMLLTTLAACNGPKSGAGEQTRTLATFQGGSLTELDVQAHYEHLRKDARFRNHPESLTPETVFEHALNMEMMIALGLEKQLHLDPRVRQQIHAHMSDLFLRLLQDELVERIERDQISDEEALAYYNAHKDQYEKKALYQVRVLTAAAETLALAAAAVRDEGLPFAEAVRIHAADEQERESGGTTGSRSLERFRPAWREHVARLQVGELYGPVEIDGQQRLLWLDSRTEPYQYSFEEKKEYVRNDCLYQKYREAWQAVYDELRTRFSVKIDDKTLRQFYETMAAEKKGEA</sequence>
<feature type="signal peptide" evidence="7">
    <location>
        <begin position="1"/>
        <end position="18"/>
    </location>
</feature>
<comment type="catalytic activity">
    <reaction evidence="1">
        <text>[protein]-peptidylproline (omega=180) = [protein]-peptidylproline (omega=0)</text>
        <dbReference type="Rhea" id="RHEA:16237"/>
        <dbReference type="Rhea" id="RHEA-COMP:10747"/>
        <dbReference type="Rhea" id="RHEA-COMP:10748"/>
        <dbReference type="ChEBI" id="CHEBI:83833"/>
        <dbReference type="ChEBI" id="CHEBI:83834"/>
        <dbReference type="EC" id="5.2.1.8"/>
    </reaction>
</comment>
<evidence type="ECO:0000259" key="8">
    <source>
        <dbReference type="PROSITE" id="PS50198"/>
    </source>
</evidence>
<keyword evidence="3 7" id="KW-0732">Signal</keyword>
<keyword evidence="5 6" id="KW-0413">Isomerase</keyword>
<dbReference type="InterPro" id="IPR050245">
    <property type="entry name" value="PrsA_foldase"/>
</dbReference>
<dbReference type="PROSITE" id="PS50198">
    <property type="entry name" value="PPIC_PPIASE_2"/>
    <property type="match status" value="1"/>
</dbReference>
<evidence type="ECO:0000256" key="5">
    <source>
        <dbReference type="ARBA" id="ARBA00023235"/>
    </source>
</evidence>
<feature type="domain" description="PpiC" evidence="8">
    <location>
        <begin position="141"/>
        <end position="232"/>
    </location>
</feature>
<dbReference type="PROSITE" id="PS51257">
    <property type="entry name" value="PROKAR_LIPOPROTEIN"/>
    <property type="match status" value="1"/>
</dbReference>
<organism evidence="9 10">
    <name type="scientific">Desulfuromonas thiophila</name>
    <dbReference type="NCBI Taxonomy" id="57664"/>
    <lineage>
        <taxon>Bacteria</taxon>
        <taxon>Pseudomonadati</taxon>
        <taxon>Thermodesulfobacteriota</taxon>
        <taxon>Desulfuromonadia</taxon>
        <taxon>Desulfuromonadales</taxon>
        <taxon>Desulfuromonadaceae</taxon>
        <taxon>Desulfuromonas</taxon>
    </lineage>
</organism>
<dbReference type="InterPro" id="IPR000297">
    <property type="entry name" value="PPIase_PpiC"/>
</dbReference>
<keyword evidence="10" id="KW-1185">Reference proteome</keyword>
<dbReference type="PANTHER" id="PTHR47245">
    <property type="entry name" value="PEPTIDYLPROLYL ISOMERASE"/>
    <property type="match status" value="1"/>
</dbReference>
<dbReference type="Pfam" id="PF13145">
    <property type="entry name" value="Rotamase_2"/>
    <property type="match status" value="1"/>
</dbReference>
<keyword evidence="4 6" id="KW-0697">Rotamase</keyword>
<evidence type="ECO:0000256" key="2">
    <source>
        <dbReference type="ARBA" id="ARBA00013194"/>
    </source>
</evidence>
<name>A0A1G6X4G5_9BACT</name>
<dbReference type="STRING" id="57664.SAMN05661003_101113"/>
<dbReference type="GO" id="GO:0003755">
    <property type="term" value="F:peptidyl-prolyl cis-trans isomerase activity"/>
    <property type="evidence" value="ECO:0007669"/>
    <property type="project" value="UniProtKB-KW"/>
</dbReference>
<evidence type="ECO:0000256" key="1">
    <source>
        <dbReference type="ARBA" id="ARBA00000971"/>
    </source>
</evidence>
<evidence type="ECO:0000313" key="9">
    <source>
        <dbReference type="EMBL" id="SDD72186.1"/>
    </source>
</evidence>
<evidence type="ECO:0000256" key="4">
    <source>
        <dbReference type="ARBA" id="ARBA00023110"/>
    </source>
</evidence>
<dbReference type="EMBL" id="FNAQ01000001">
    <property type="protein sequence ID" value="SDD72186.1"/>
    <property type="molecule type" value="Genomic_DNA"/>
</dbReference>
<protein>
    <recommendedName>
        <fullName evidence="2">peptidylprolyl isomerase</fullName>
        <ecNumber evidence="2">5.2.1.8</ecNumber>
    </recommendedName>
</protein>
<reference evidence="10" key="1">
    <citation type="submission" date="2016-10" db="EMBL/GenBank/DDBJ databases">
        <authorList>
            <person name="Varghese N."/>
            <person name="Submissions S."/>
        </authorList>
    </citation>
    <scope>NUCLEOTIDE SEQUENCE [LARGE SCALE GENOMIC DNA]</scope>
    <source>
        <strain evidence="10">DSM 8987</strain>
    </source>
</reference>
<evidence type="ECO:0000256" key="6">
    <source>
        <dbReference type="PROSITE-ProRule" id="PRU00278"/>
    </source>
</evidence>
<dbReference type="RefSeq" id="WP_171906255.1">
    <property type="nucleotide sequence ID" value="NZ_CALFZY010000019.1"/>
</dbReference>